<gene>
    <name evidence="1" type="ORF">SAMN06265348_1209</name>
</gene>
<dbReference type="AlphaFoldDB" id="A0A521FSK4"/>
<reference evidence="1 2" key="1">
    <citation type="submission" date="2017-05" db="EMBL/GenBank/DDBJ databases">
        <authorList>
            <person name="Varghese N."/>
            <person name="Submissions S."/>
        </authorList>
    </citation>
    <scope>NUCLEOTIDE SEQUENCE [LARGE SCALE GENOMIC DNA]</scope>
    <source>
        <strain evidence="1 2">DSM 19036</strain>
    </source>
</reference>
<dbReference type="Proteomes" id="UP000320300">
    <property type="component" value="Unassembled WGS sequence"/>
</dbReference>
<protein>
    <submittedName>
        <fullName evidence="1">Uncharacterized protein</fullName>
    </submittedName>
</protein>
<evidence type="ECO:0000313" key="1">
    <source>
        <dbReference type="EMBL" id="SMO99129.1"/>
    </source>
</evidence>
<accession>A0A521FSK4</accession>
<sequence length="34" mass="3925">MKVIIIKGWNNGEYKIGASLICRTKLKFLFVVQL</sequence>
<evidence type="ECO:0000313" key="2">
    <source>
        <dbReference type="Proteomes" id="UP000320300"/>
    </source>
</evidence>
<organism evidence="1 2">
    <name type="scientific">Pedobacter westerhofensis</name>
    <dbReference type="NCBI Taxonomy" id="425512"/>
    <lineage>
        <taxon>Bacteria</taxon>
        <taxon>Pseudomonadati</taxon>
        <taxon>Bacteroidota</taxon>
        <taxon>Sphingobacteriia</taxon>
        <taxon>Sphingobacteriales</taxon>
        <taxon>Sphingobacteriaceae</taxon>
        <taxon>Pedobacter</taxon>
    </lineage>
</organism>
<dbReference type="EMBL" id="FXTN01000020">
    <property type="protein sequence ID" value="SMO99129.1"/>
    <property type="molecule type" value="Genomic_DNA"/>
</dbReference>
<proteinExistence type="predicted"/>
<keyword evidence="2" id="KW-1185">Reference proteome</keyword>
<name>A0A521FSK4_9SPHI</name>